<dbReference type="Gene3D" id="3.40.109.10">
    <property type="entry name" value="NADH Oxidase"/>
    <property type="match status" value="1"/>
</dbReference>
<dbReference type="InterPro" id="IPR000415">
    <property type="entry name" value="Nitroreductase-like"/>
</dbReference>
<evidence type="ECO:0000313" key="4">
    <source>
        <dbReference type="Proteomes" id="UP000622552"/>
    </source>
</evidence>
<dbReference type="SUPFAM" id="SSF55469">
    <property type="entry name" value="FMN-dependent nitroreductase-like"/>
    <property type="match status" value="1"/>
</dbReference>
<keyword evidence="4" id="KW-1185">Reference proteome</keyword>
<evidence type="ECO:0000256" key="1">
    <source>
        <dbReference type="SAM" id="MobiDB-lite"/>
    </source>
</evidence>
<dbReference type="Pfam" id="PF00881">
    <property type="entry name" value="Nitroreductase"/>
    <property type="match status" value="1"/>
</dbReference>
<reference evidence="3" key="1">
    <citation type="submission" date="2020-11" db="EMBL/GenBank/DDBJ databases">
        <title>Sequencing the genomes of 1000 actinobacteria strains.</title>
        <authorList>
            <person name="Klenk H.-P."/>
        </authorList>
    </citation>
    <scope>NUCLEOTIDE SEQUENCE</scope>
    <source>
        <strain evidence="3">DSM 45356</strain>
    </source>
</reference>
<evidence type="ECO:0000259" key="2">
    <source>
        <dbReference type="Pfam" id="PF00881"/>
    </source>
</evidence>
<feature type="region of interest" description="Disordered" evidence="1">
    <location>
        <begin position="15"/>
        <end position="51"/>
    </location>
</feature>
<comment type="caution">
    <text evidence="3">The sequence shown here is derived from an EMBL/GenBank/DDBJ whole genome shotgun (WGS) entry which is preliminary data.</text>
</comment>
<dbReference type="AlphaFoldDB" id="A0A8J7KJF2"/>
<organism evidence="3 4">
    <name type="scientific">Longispora fulva</name>
    <dbReference type="NCBI Taxonomy" id="619741"/>
    <lineage>
        <taxon>Bacteria</taxon>
        <taxon>Bacillati</taxon>
        <taxon>Actinomycetota</taxon>
        <taxon>Actinomycetes</taxon>
        <taxon>Micromonosporales</taxon>
        <taxon>Micromonosporaceae</taxon>
        <taxon>Longispora</taxon>
    </lineage>
</organism>
<dbReference type="Proteomes" id="UP000622552">
    <property type="component" value="Unassembled WGS sequence"/>
</dbReference>
<dbReference type="EMBL" id="JADOUF010000001">
    <property type="protein sequence ID" value="MBG6136834.1"/>
    <property type="molecule type" value="Genomic_DNA"/>
</dbReference>
<gene>
    <name evidence="3" type="ORF">IW245_003028</name>
</gene>
<dbReference type="RefSeq" id="WP_197003758.1">
    <property type="nucleotide sequence ID" value="NZ_BONS01000016.1"/>
</dbReference>
<accession>A0A8J7KJF2</accession>
<sequence length="247" mass="25452">MSAISLTVDVLRSFREEDRPASAQNPPGTPGVHGPTPPPDPIGPPIALPTPAAPRSGVLAEVLRQRRAIRYFRPEPVDLATLLGAVTEGLAADRSRWPGEHPLVPVVVAQNVTGLPPAVYRLDGDTASPVMALSGPAAYEELTLQKEFATAGAIVSLLGDLEAAGHAHGGAGFRTLMTRAGAAGYQMWLAAIAHGLVGSVFAGFLPAAIRTPLRCDGVTRHQLFALAVGHPGVDLPTSAGAGPADET</sequence>
<protein>
    <submittedName>
        <fullName evidence="3">Nitroreductase</fullName>
    </submittedName>
</protein>
<name>A0A8J7KJF2_9ACTN</name>
<dbReference type="GO" id="GO:0016491">
    <property type="term" value="F:oxidoreductase activity"/>
    <property type="evidence" value="ECO:0007669"/>
    <property type="project" value="InterPro"/>
</dbReference>
<evidence type="ECO:0000313" key="3">
    <source>
        <dbReference type="EMBL" id="MBG6136834.1"/>
    </source>
</evidence>
<dbReference type="InterPro" id="IPR029479">
    <property type="entry name" value="Nitroreductase"/>
</dbReference>
<feature type="compositionally biased region" description="Pro residues" evidence="1">
    <location>
        <begin position="35"/>
        <end position="51"/>
    </location>
</feature>
<proteinExistence type="predicted"/>
<feature type="domain" description="Nitroreductase" evidence="2">
    <location>
        <begin position="63"/>
        <end position="230"/>
    </location>
</feature>